<gene>
    <name evidence="1" type="ORF">IC602_07165</name>
</gene>
<accession>A0ABR7VPB8</accession>
<protein>
    <submittedName>
        <fullName evidence="1">DUF1433 domain-containing protein</fullName>
    </submittedName>
</protein>
<proteinExistence type="predicted"/>
<keyword evidence="2" id="KW-1185">Reference proteome</keyword>
<organism evidence="1 2">
    <name type="scientific">Virgibacillus halodenitrificans</name>
    <name type="common">Bacillus halodenitrificans</name>
    <dbReference type="NCBI Taxonomy" id="1482"/>
    <lineage>
        <taxon>Bacteria</taxon>
        <taxon>Bacillati</taxon>
        <taxon>Bacillota</taxon>
        <taxon>Bacilli</taxon>
        <taxon>Bacillales</taxon>
        <taxon>Bacillaceae</taxon>
        <taxon>Virgibacillus</taxon>
    </lineage>
</organism>
<sequence length="90" mass="10219">MNTRGYDEKTIEIAKEVVENYIRSNYEDVKKVEFIEDYSHPMGGVMIRGTVNDGAGFSADMDMENLEVVSLGEKSGFPQRKEECKEKSCD</sequence>
<dbReference type="Proteomes" id="UP000621631">
    <property type="component" value="Unassembled WGS sequence"/>
</dbReference>
<evidence type="ECO:0000313" key="1">
    <source>
        <dbReference type="EMBL" id="MBD1222382.1"/>
    </source>
</evidence>
<dbReference type="EMBL" id="JACWEZ010000003">
    <property type="protein sequence ID" value="MBD1222382.1"/>
    <property type="molecule type" value="Genomic_DNA"/>
</dbReference>
<reference evidence="1 2" key="1">
    <citation type="submission" date="2020-09" db="EMBL/GenBank/DDBJ databases">
        <title>Draft Genome Sequences of Oil-Oxidizing Bacteria Halomonas titanicae, Marinobacter lutaoensis, and Virgibacillus halodenitrificans Isolated from Highly Saline Environments.</title>
        <authorList>
            <person name="Grouzdev D.S."/>
            <person name="Sokolova D.S."/>
            <person name="Semenova E.M."/>
            <person name="Borzenkov I.A."/>
            <person name="Bidzhieva S.K."/>
            <person name="Poltaraus A.B."/>
            <person name="Nazina T.N."/>
        </authorList>
    </citation>
    <scope>NUCLEOTIDE SEQUENCE [LARGE SCALE GENOMIC DNA]</scope>
    <source>
        <strain evidence="1 2">VKM B-3472D</strain>
    </source>
</reference>
<dbReference type="RefSeq" id="WP_160803953.1">
    <property type="nucleotide sequence ID" value="NZ_JACWEZ010000003.1"/>
</dbReference>
<dbReference type="Pfam" id="PF07252">
    <property type="entry name" value="DUF1433"/>
    <property type="match status" value="1"/>
</dbReference>
<dbReference type="Gene3D" id="3.10.450.130">
    <property type="entry name" value="folded 79 residue fragment of lin0334 like domains"/>
    <property type="match status" value="1"/>
</dbReference>
<evidence type="ECO:0000313" key="2">
    <source>
        <dbReference type="Proteomes" id="UP000621631"/>
    </source>
</evidence>
<dbReference type="InterPro" id="IPR009881">
    <property type="entry name" value="DUF1433"/>
</dbReference>
<name>A0ABR7VPB8_VIRHA</name>
<comment type="caution">
    <text evidence="1">The sequence shown here is derived from an EMBL/GenBank/DDBJ whole genome shotgun (WGS) entry which is preliminary data.</text>
</comment>